<feature type="transmembrane region" description="Helical" evidence="1">
    <location>
        <begin position="230"/>
        <end position="257"/>
    </location>
</feature>
<keyword evidence="3" id="KW-1185">Reference proteome</keyword>
<keyword evidence="1" id="KW-0812">Transmembrane</keyword>
<dbReference type="AlphaFoldDB" id="A0A315E9F9"/>
<dbReference type="EMBL" id="NESN01000002">
    <property type="protein sequence ID" value="PUE54313.1"/>
    <property type="molecule type" value="Genomic_DNA"/>
</dbReference>
<accession>A0A315E9F9</accession>
<keyword evidence="1" id="KW-1133">Transmembrane helix</keyword>
<feature type="transmembrane region" description="Helical" evidence="1">
    <location>
        <begin position="43"/>
        <end position="63"/>
    </location>
</feature>
<organism evidence="2 3">
    <name type="scientific">Limnohabitans parvus II-B4</name>
    <dbReference type="NCBI Taxonomy" id="1293052"/>
    <lineage>
        <taxon>Bacteria</taxon>
        <taxon>Pseudomonadati</taxon>
        <taxon>Pseudomonadota</taxon>
        <taxon>Betaproteobacteria</taxon>
        <taxon>Burkholderiales</taxon>
        <taxon>Comamonadaceae</taxon>
        <taxon>Limnohabitans</taxon>
    </lineage>
</organism>
<protein>
    <recommendedName>
        <fullName evidence="4">DUF2189 domain-containing protein</fullName>
    </recommendedName>
</protein>
<dbReference type="Pfam" id="PF09955">
    <property type="entry name" value="DUF2189"/>
    <property type="match status" value="1"/>
</dbReference>
<sequence>MPRNSHSDSTQTRSGIFLPPIRPIAADQPMQWLALGFKDMARAPLLSIMHGVVLAGLGGFIALLAHDQFWLLVGYLSGFMVVAPVLATSLYAMSRAMERGETVNFDLLVQTWTQWQMRLRHQPDSYWSLIRFGLLLGLAATGWVITSAALITLLAPSPIHTPVDFIRHVVLAKEGHLFELWVELGGMMAVPVFASSVVSMPLLLDRRVTVLQAVLTSWKAVLTHPFQMTLWAFLIIGFSMLGIFSLFLGLILVIPMLGHGSWHAYRHLVDVSDFEERISEQGEL</sequence>
<feature type="transmembrane region" description="Helical" evidence="1">
    <location>
        <begin position="69"/>
        <end position="92"/>
    </location>
</feature>
<comment type="caution">
    <text evidence="2">The sequence shown here is derived from an EMBL/GenBank/DDBJ whole genome shotgun (WGS) entry which is preliminary data.</text>
</comment>
<evidence type="ECO:0000256" key="1">
    <source>
        <dbReference type="SAM" id="Phobius"/>
    </source>
</evidence>
<evidence type="ECO:0000313" key="2">
    <source>
        <dbReference type="EMBL" id="PUE54313.1"/>
    </source>
</evidence>
<dbReference type="RefSeq" id="WP_108312274.1">
    <property type="nucleotide sequence ID" value="NZ_NESN01000002.1"/>
</dbReference>
<feature type="transmembrane region" description="Helical" evidence="1">
    <location>
        <begin position="184"/>
        <end position="204"/>
    </location>
</feature>
<dbReference type="Proteomes" id="UP000250790">
    <property type="component" value="Unassembled WGS sequence"/>
</dbReference>
<proteinExistence type="predicted"/>
<evidence type="ECO:0008006" key="4">
    <source>
        <dbReference type="Google" id="ProtNLM"/>
    </source>
</evidence>
<gene>
    <name evidence="2" type="ORF">B9Z37_07115</name>
</gene>
<feature type="transmembrane region" description="Helical" evidence="1">
    <location>
        <begin position="126"/>
        <end position="155"/>
    </location>
</feature>
<evidence type="ECO:0000313" key="3">
    <source>
        <dbReference type="Proteomes" id="UP000250790"/>
    </source>
</evidence>
<keyword evidence="1" id="KW-0472">Membrane</keyword>
<name>A0A315E9F9_9BURK</name>
<reference evidence="2 3" key="1">
    <citation type="submission" date="2017-04" db="EMBL/GenBank/DDBJ databases">
        <title>Unexpected and diverse lifestyles within the genus Limnohabitans.</title>
        <authorList>
            <person name="Kasalicky V."/>
            <person name="Mehrshad M."/>
            <person name="Andrei S.-A."/>
            <person name="Salcher M."/>
            <person name="Kratochvilova H."/>
            <person name="Simek K."/>
            <person name="Ghai R."/>
        </authorList>
    </citation>
    <scope>NUCLEOTIDE SEQUENCE [LARGE SCALE GENOMIC DNA]</scope>
    <source>
        <strain evidence="2 3">II-B4</strain>
    </source>
</reference>
<dbReference type="InterPro" id="IPR018692">
    <property type="entry name" value="DUF2189"/>
</dbReference>
<dbReference type="OrthoDB" id="5621705at2"/>